<dbReference type="EMBL" id="FOXX01000019">
    <property type="protein sequence ID" value="SFQ86466.1"/>
    <property type="molecule type" value="Genomic_DNA"/>
</dbReference>
<name>A0A1I6BZV5_9BACI</name>
<gene>
    <name evidence="1" type="ORF">SAMN02745910_04646</name>
</gene>
<organism evidence="1 2">
    <name type="scientific">Priestia endophytica DSM 13796</name>
    <dbReference type="NCBI Taxonomy" id="1121089"/>
    <lineage>
        <taxon>Bacteria</taxon>
        <taxon>Bacillati</taxon>
        <taxon>Bacillota</taxon>
        <taxon>Bacilli</taxon>
        <taxon>Bacillales</taxon>
        <taxon>Bacillaceae</taxon>
        <taxon>Priestia</taxon>
    </lineage>
</organism>
<keyword evidence="2" id="KW-1185">Reference proteome</keyword>
<accession>A0A1I6BZV5</accession>
<protein>
    <recommendedName>
        <fullName evidence="3">DNA methylase N-4/N-6 domain-containing protein</fullName>
    </recommendedName>
</protein>
<evidence type="ECO:0000313" key="2">
    <source>
        <dbReference type="Proteomes" id="UP000182762"/>
    </source>
</evidence>
<comment type="caution">
    <text evidence="1">The sequence shown here is derived from an EMBL/GenBank/DDBJ whole genome shotgun (WGS) entry which is preliminary data.</text>
</comment>
<dbReference type="SUPFAM" id="SSF53335">
    <property type="entry name" value="S-adenosyl-L-methionine-dependent methyltransferases"/>
    <property type="match status" value="1"/>
</dbReference>
<dbReference type="Proteomes" id="UP000182762">
    <property type="component" value="Unassembled WGS sequence"/>
</dbReference>
<dbReference type="Gene3D" id="3.40.50.150">
    <property type="entry name" value="Vaccinia Virus protein VP39"/>
    <property type="match status" value="1"/>
</dbReference>
<dbReference type="InterPro" id="IPR029063">
    <property type="entry name" value="SAM-dependent_MTases_sf"/>
</dbReference>
<dbReference type="RefSeq" id="WP_061802903.1">
    <property type="nucleotide sequence ID" value="NZ_FOXX01000019.1"/>
</dbReference>
<sequence>MQQTILSYKQRGKWGKASYRGNCSGHIIKDLLELFQPRKFVEVFSGSGTGRDVAKDLGYKNSVHLDLNEGWNALVDEIPTGSDFVFSHPPYWDIIQYSKVNNRIHKDDLSNPISYEEFIKKLDQVNSKIYQSLVNGGRHAFLVGDLRKKGKYYSIIKDMAWIGDLEVHMLKEQHNTISGRKNYGGTFVPINHEHLLIFRKNHIWNVPVKLTHTKEFNLKNFDNMTWRDLIQGALEHLGGHAQLKDIYSIVQDSKKAKKNQHWKEKVRQTLQIHDNFQSSSRGNWELAIA</sequence>
<proteinExistence type="predicted"/>
<reference evidence="1 2" key="1">
    <citation type="submission" date="2016-10" db="EMBL/GenBank/DDBJ databases">
        <authorList>
            <person name="Varghese N."/>
            <person name="Submissions S."/>
        </authorList>
    </citation>
    <scope>NUCLEOTIDE SEQUENCE [LARGE SCALE GENOMIC DNA]</scope>
    <source>
        <strain evidence="1 2">DSM 13796</strain>
    </source>
</reference>
<evidence type="ECO:0008006" key="3">
    <source>
        <dbReference type="Google" id="ProtNLM"/>
    </source>
</evidence>
<dbReference type="GeneID" id="93713172"/>
<evidence type="ECO:0000313" key="1">
    <source>
        <dbReference type="EMBL" id="SFQ86466.1"/>
    </source>
</evidence>